<dbReference type="AlphaFoldDB" id="A0A6J4VJX7"/>
<accession>A0A6J4VJX7</accession>
<gene>
    <name evidence="1" type="ORF">AVDCRST_MAG49-4146</name>
</gene>
<sequence>MDGEIEVIEANPRGGIGFDFKIRATGATFRVLPARSPGQPRYWCFWVYRCAAGGMVDPHDQPWIGAAGMTRDELVAAAAAMRADLPGWLDAPAHRDLRAWLDSAAPNATVPASAPTRTRV</sequence>
<protein>
    <submittedName>
        <fullName evidence="1">Uncharacterized protein</fullName>
    </submittedName>
</protein>
<proteinExistence type="predicted"/>
<organism evidence="1">
    <name type="scientific">uncultured Thermomicrobiales bacterium</name>
    <dbReference type="NCBI Taxonomy" id="1645740"/>
    <lineage>
        <taxon>Bacteria</taxon>
        <taxon>Pseudomonadati</taxon>
        <taxon>Thermomicrobiota</taxon>
        <taxon>Thermomicrobia</taxon>
        <taxon>Thermomicrobiales</taxon>
        <taxon>environmental samples</taxon>
    </lineage>
</organism>
<evidence type="ECO:0000313" key="1">
    <source>
        <dbReference type="EMBL" id="CAA9575701.1"/>
    </source>
</evidence>
<reference evidence="1" key="1">
    <citation type="submission" date="2020-02" db="EMBL/GenBank/DDBJ databases">
        <authorList>
            <person name="Meier V. D."/>
        </authorList>
    </citation>
    <scope>NUCLEOTIDE SEQUENCE</scope>
    <source>
        <strain evidence="1">AVDCRST_MAG49</strain>
    </source>
</reference>
<dbReference type="EMBL" id="CADCWG010000302">
    <property type="protein sequence ID" value="CAA9575701.1"/>
    <property type="molecule type" value="Genomic_DNA"/>
</dbReference>
<name>A0A6J4VJX7_9BACT</name>